<dbReference type="EMBL" id="AUZX01003270">
    <property type="protein sequence ID" value="EQD74375.1"/>
    <property type="molecule type" value="Genomic_DNA"/>
</dbReference>
<organism evidence="2">
    <name type="scientific">mine drainage metagenome</name>
    <dbReference type="NCBI Taxonomy" id="410659"/>
    <lineage>
        <taxon>unclassified sequences</taxon>
        <taxon>metagenomes</taxon>
        <taxon>ecological metagenomes</taxon>
    </lineage>
</organism>
<accession>T1CWG7</accession>
<name>T1CWG7_9ZZZZ</name>
<evidence type="ECO:0000313" key="2">
    <source>
        <dbReference type="EMBL" id="EQD74375.1"/>
    </source>
</evidence>
<feature type="domain" description="DUF4158" evidence="1">
    <location>
        <begin position="5"/>
        <end position="92"/>
    </location>
</feature>
<sequence>MPVQFFTAEQRANYGCYLGEPTTIDLARYFHLDDDDHQNISEKRGEHNRLGFVLQLTTVRYLGSFLDVISQAPANVLTCLSRQLGLPDASCLIE</sequence>
<dbReference type="AlphaFoldDB" id="T1CWG7"/>
<comment type="caution">
    <text evidence="2">The sequence shown here is derived from an EMBL/GenBank/DDBJ whole genome shotgun (WGS) entry which is preliminary data.</text>
</comment>
<evidence type="ECO:0000259" key="1">
    <source>
        <dbReference type="Pfam" id="PF13700"/>
    </source>
</evidence>
<reference evidence="2" key="1">
    <citation type="submission" date="2013-08" db="EMBL/GenBank/DDBJ databases">
        <authorList>
            <person name="Mendez C."/>
            <person name="Richter M."/>
            <person name="Ferrer M."/>
            <person name="Sanchez J."/>
        </authorList>
    </citation>
    <scope>NUCLEOTIDE SEQUENCE</scope>
</reference>
<dbReference type="Pfam" id="PF13700">
    <property type="entry name" value="DUF4158"/>
    <property type="match status" value="1"/>
</dbReference>
<gene>
    <name evidence="2" type="ORF">B1A_04494</name>
</gene>
<dbReference type="InterPro" id="IPR025296">
    <property type="entry name" value="DUF4158"/>
</dbReference>
<protein>
    <submittedName>
        <fullName evidence="2">Transposase</fullName>
    </submittedName>
</protein>
<reference evidence="2" key="2">
    <citation type="journal article" date="2014" name="ISME J.">
        <title>Microbial stratification in low pH oxic and suboxic macroscopic growths along an acid mine drainage.</title>
        <authorList>
            <person name="Mendez-Garcia C."/>
            <person name="Mesa V."/>
            <person name="Sprenger R.R."/>
            <person name="Richter M."/>
            <person name="Diez M.S."/>
            <person name="Solano J."/>
            <person name="Bargiela R."/>
            <person name="Golyshina O.V."/>
            <person name="Manteca A."/>
            <person name="Ramos J.L."/>
            <person name="Gallego J.R."/>
            <person name="Llorente I."/>
            <person name="Martins Dos Santos V.A."/>
            <person name="Jensen O.N."/>
            <person name="Pelaez A.I."/>
            <person name="Sanchez J."/>
            <person name="Ferrer M."/>
        </authorList>
    </citation>
    <scope>NUCLEOTIDE SEQUENCE</scope>
</reference>
<proteinExistence type="predicted"/>